<feature type="signal peptide" evidence="2">
    <location>
        <begin position="1"/>
        <end position="19"/>
    </location>
</feature>
<organism evidence="3 4">
    <name type="scientific">Xanthomonas graminis pv. arrhenatheri LMG 727</name>
    <dbReference type="NCBI Taxonomy" id="1195923"/>
    <lineage>
        <taxon>Bacteria</taxon>
        <taxon>Pseudomonadati</taxon>
        <taxon>Pseudomonadota</taxon>
        <taxon>Gammaproteobacteria</taxon>
        <taxon>Lysobacterales</taxon>
        <taxon>Lysobacteraceae</taxon>
        <taxon>Xanthomonas</taxon>
        <taxon>Xanthomonas translucens group</taxon>
        <taxon>Xanthomonas graminis</taxon>
    </lineage>
</organism>
<feature type="compositionally biased region" description="Basic and acidic residues" evidence="1">
    <location>
        <begin position="51"/>
        <end position="60"/>
    </location>
</feature>
<proteinExistence type="predicted"/>
<gene>
    <name evidence="3" type="ORF">XTALMG727_0480</name>
</gene>
<keyword evidence="4" id="KW-1185">Reference proteome</keyword>
<dbReference type="Gene3D" id="3.40.630.10">
    <property type="entry name" value="Zn peptidases"/>
    <property type="match status" value="1"/>
</dbReference>
<evidence type="ECO:0000256" key="2">
    <source>
        <dbReference type="SAM" id="SignalP"/>
    </source>
</evidence>
<evidence type="ECO:0008006" key="5">
    <source>
        <dbReference type="Google" id="ProtNLM"/>
    </source>
</evidence>
<dbReference type="EMBL" id="CXOI01000006">
    <property type="protein sequence ID" value="CTP83004.1"/>
    <property type="molecule type" value="Genomic_DNA"/>
</dbReference>
<feature type="region of interest" description="Disordered" evidence="1">
    <location>
        <begin position="51"/>
        <end position="72"/>
    </location>
</feature>
<keyword evidence="2" id="KW-0732">Signal</keyword>
<name>A0A0K2ZFS0_9XANT</name>
<reference evidence="4" key="1">
    <citation type="submission" date="2015-07" db="EMBL/GenBank/DDBJ databases">
        <authorList>
            <person name="Wibberg D."/>
        </authorList>
    </citation>
    <scope>NUCLEOTIDE SEQUENCE [LARGE SCALE GENOMIC DNA]</scope>
</reference>
<evidence type="ECO:0000313" key="4">
    <source>
        <dbReference type="Proteomes" id="UP000046187"/>
    </source>
</evidence>
<protein>
    <recommendedName>
        <fullName evidence="5">Amidohydrolase</fullName>
    </recommendedName>
</protein>
<dbReference type="Proteomes" id="UP000046187">
    <property type="component" value="Unassembled WGS sequence"/>
</dbReference>
<evidence type="ECO:0000256" key="1">
    <source>
        <dbReference type="SAM" id="MobiDB-lite"/>
    </source>
</evidence>
<dbReference type="SUPFAM" id="SSF53187">
    <property type="entry name" value="Zn-dependent exopeptidases"/>
    <property type="match status" value="1"/>
</dbReference>
<sequence length="72" mass="7982">MPRLPRLLSALLLAVPALACAESAERPDVAAAAARLQPKLVEWRRDFHQHPELSNREQRTAARSPSGCARWA</sequence>
<dbReference type="AlphaFoldDB" id="A0A0K2ZFS0"/>
<evidence type="ECO:0000313" key="3">
    <source>
        <dbReference type="EMBL" id="CTP83004.1"/>
    </source>
</evidence>
<accession>A0A0K2ZFS0</accession>
<feature type="chain" id="PRO_5005492309" description="Amidohydrolase" evidence="2">
    <location>
        <begin position="20"/>
        <end position="72"/>
    </location>
</feature>